<feature type="binding site" evidence="7">
    <location>
        <position position="170"/>
    </location>
    <ligand>
        <name>3-phosphoshikimate</name>
        <dbReference type="ChEBI" id="CHEBI:145989"/>
    </ligand>
</feature>
<dbReference type="HAMAP" id="MF_00210">
    <property type="entry name" value="EPSP_synth"/>
    <property type="match status" value="1"/>
</dbReference>
<feature type="binding site" evidence="7">
    <location>
        <position position="414"/>
    </location>
    <ligand>
        <name>phosphoenolpyruvate</name>
        <dbReference type="ChEBI" id="CHEBI:58702"/>
    </ligand>
</feature>
<comment type="similarity">
    <text evidence="2 7">Belongs to the EPSP synthase family.</text>
</comment>
<dbReference type="InterPro" id="IPR001986">
    <property type="entry name" value="Enolpyruvate_Tfrase_dom"/>
</dbReference>
<dbReference type="GO" id="GO:0008652">
    <property type="term" value="P:amino acid biosynthetic process"/>
    <property type="evidence" value="ECO:0007669"/>
    <property type="project" value="UniProtKB-KW"/>
</dbReference>
<comment type="caution">
    <text evidence="7">Lacks conserved residue(s) required for the propagation of feature annotation.</text>
</comment>
<evidence type="ECO:0000256" key="3">
    <source>
        <dbReference type="ARBA" id="ARBA00022605"/>
    </source>
</evidence>
<comment type="subunit">
    <text evidence="7">Monomer.</text>
</comment>
<dbReference type="InterPro" id="IPR036968">
    <property type="entry name" value="Enolpyruvate_Tfrase_sf"/>
</dbReference>
<keyword evidence="3 7" id="KW-0028">Amino-acid biosynthesis</keyword>
<dbReference type="GO" id="GO:0003866">
    <property type="term" value="F:3-phosphoshikimate 1-carboxyvinyltransferase activity"/>
    <property type="evidence" value="ECO:0007669"/>
    <property type="project" value="UniProtKB-UniRule"/>
</dbReference>
<dbReference type="InterPro" id="IPR006264">
    <property type="entry name" value="EPSP_synthase"/>
</dbReference>
<evidence type="ECO:0000313" key="9">
    <source>
        <dbReference type="EMBL" id="PDW04707.1"/>
    </source>
</evidence>
<gene>
    <name evidence="7 9" type="primary">aroA</name>
    <name evidence="9" type="ORF">CJ255_02080</name>
</gene>
<dbReference type="Pfam" id="PF00275">
    <property type="entry name" value="EPSP_synthase"/>
    <property type="match status" value="1"/>
</dbReference>
<dbReference type="SUPFAM" id="SSF55205">
    <property type="entry name" value="EPT/RTPC-like"/>
    <property type="match status" value="1"/>
</dbReference>
<dbReference type="InterPro" id="IPR023193">
    <property type="entry name" value="EPSP_synthase_CS"/>
</dbReference>
<protein>
    <recommendedName>
        <fullName evidence="7">3-phosphoshikimate 1-carboxyvinyltransferase</fullName>
        <ecNumber evidence="7">2.5.1.19</ecNumber>
    </recommendedName>
    <alternativeName>
        <fullName evidence="7">5-enolpyruvylshikimate-3-phosphate synthase</fullName>
        <shortName evidence="7">EPSP synthase</shortName>
        <shortName evidence="7">EPSPS</shortName>
    </alternativeName>
</protein>
<feature type="binding site" evidence="7">
    <location>
        <position position="344"/>
    </location>
    <ligand>
        <name>phosphoenolpyruvate</name>
        <dbReference type="ChEBI" id="CHEBI:58702"/>
    </ligand>
</feature>
<accession>A0A2A6RNT4</accession>
<feature type="binding site" evidence="7">
    <location>
        <position position="340"/>
    </location>
    <ligand>
        <name>3-phosphoshikimate</name>
        <dbReference type="ChEBI" id="CHEBI:145989"/>
    </ligand>
</feature>
<evidence type="ECO:0000259" key="8">
    <source>
        <dbReference type="Pfam" id="PF00275"/>
    </source>
</evidence>
<proteinExistence type="inferred from homology"/>
<dbReference type="GO" id="GO:0009073">
    <property type="term" value="P:aromatic amino acid family biosynthetic process"/>
    <property type="evidence" value="ECO:0007669"/>
    <property type="project" value="UniProtKB-KW"/>
</dbReference>
<feature type="domain" description="Enolpyruvate transferase" evidence="8">
    <location>
        <begin position="7"/>
        <end position="422"/>
    </location>
</feature>
<evidence type="ECO:0000256" key="1">
    <source>
        <dbReference type="ARBA" id="ARBA00004811"/>
    </source>
</evidence>
<keyword evidence="10" id="KW-1185">Reference proteome</keyword>
<evidence type="ECO:0000256" key="5">
    <source>
        <dbReference type="ARBA" id="ARBA00023141"/>
    </source>
</evidence>
<dbReference type="GO" id="GO:0005737">
    <property type="term" value="C:cytoplasm"/>
    <property type="evidence" value="ECO:0007669"/>
    <property type="project" value="UniProtKB-SubCell"/>
</dbReference>
<feature type="active site" description="Proton acceptor" evidence="7">
    <location>
        <position position="313"/>
    </location>
</feature>
<dbReference type="CDD" id="cd01556">
    <property type="entry name" value="EPSP_synthase"/>
    <property type="match status" value="1"/>
</dbReference>
<dbReference type="NCBIfam" id="TIGR01356">
    <property type="entry name" value="aroA"/>
    <property type="match status" value="1"/>
</dbReference>
<feature type="binding site" evidence="7">
    <location>
        <position position="22"/>
    </location>
    <ligand>
        <name>3-phosphoshikimate</name>
        <dbReference type="ChEBI" id="CHEBI:145989"/>
    </ligand>
</feature>
<evidence type="ECO:0000313" key="10">
    <source>
        <dbReference type="Proteomes" id="UP000220527"/>
    </source>
</evidence>
<dbReference type="OrthoDB" id="9809920at2"/>
<dbReference type="UniPathway" id="UPA00053">
    <property type="reaction ID" value="UER00089"/>
</dbReference>
<dbReference type="InterPro" id="IPR013792">
    <property type="entry name" value="RNA3'P_cycl/enolpyr_Trfase_a/b"/>
</dbReference>
<dbReference type="PANTHER" id="PTHR21090:SF5">
    <property type="entry name" value="PENTAFUNCTIONAL AROM POLYPEPTIDE"/>
    <property type="match status" value="1"/>
</dbReference>
<reference evidence="10" key="1">
    <citation type="submission" date="2017-08" db="EMBL/GenBank/DDBJ databases">
        <authorList>
            <person name="Grouzdev D.S."/>
            <person name="Gaisin V.A."/>
            <person name="Rysina M.S."/>
            <person name="Gorlenko V.M."/>
        </authorList>
    </citation>
    <scope>NUCLEOTIDE SEQUENCE [LARGE SCALE GENOMIC DNA]</scope>
    <source>
        <strain evidence="10">Kir15-3F</strain>
    </source>
</reference>
<sequence>MQYLRVKGSHAINGEVTVPASKTHSFRALILASVAEGTSTIRKPKLSSDWNEAMKAMSLYGAQIRQPEPEIFQVTGVAGQLQTPADIINVNNSGTMLAFVAGIAGACPGWTILTGDESIRTLRHISKNMIAPFEQLGVTVISTKGDGMAPFVIKGKVNGGQARMHGIGCQPVFSVLIAAALSEQPVELYVEHPGETAYIDLLLYWFDKVGLAYENVGGSYEHYRFPGNRVPQAFDETIALEWSAPPYPLLAALITPNSEVKVRGMDLSDPYGDKRVIYALQQMGADLTIEPDCLTARTSQLRGIELDMNELPDQLPTIAIAACFAQGETVIKNTLTARWKECDRIAAVCTELKKMGAKVTEKEDGLIIHQDGSWKLRGGSVDGYYDHRMVMALSVAGLAIDEELIISDAQMIEKSFGQYVREMKAAGAHFELFEA</sequence>
<evidence type="ECO:0000256" key="6">
    <source>
        <dbReference type="ARBA" id="ARBA00044633"/>
    </source>
</evidence>
<keyword evidence="7" id="KW-0963">Cytoplasm</keyword>
<dbReference type="GO" id="GO:0009423">
    <property type="term" value="P:chorismate biosynthetic process"/>
    <property type="evidence" value="ECO:0007669"/>
    <property type="project" value="UniProtKB-UniRule"/>
</dbReference>
<evidence type="ECO:0000256" key="7">
    <source>
        <dbReference type="HAMAP-Rule" id="MF_00210"/>
    </source>
</evidence>
<comment type="catalytic activity">
    <reaction evidence="6">
        <text>3-phosphoshikimate + phosphoenolpyruvate = 5-O-(1-carboxyvinyl)-3-phosphoshikimate + phosphate</text>
        <dbReference type="Rhea" id="RHEA:21256"/>
        <dbReference type="ChEBI" id="CHEBI:43474"/>
        <dbReference type="ChEBI" id="CHEBI:57701"/>
        <dbReference type="ChEBI" id="CHEBI:58702"/>
        <dbReference type="ChEBI" id="CHEBI:145989"/>
        <dbReference type="EC" id="2.5.1.19"/>
    </reaction>
    <physiologicalReaction direction="left-to-right" evidence="6">
        <dbReference type="Rhea" id="RHEA:21257"/>
    </physiologicalReaction>
</comment>
<comment type="caution">
    <text evidence="9">The sequence shown here is derived from an EMBL/GenBank/DDBJ whole genome shotgun (WGS) entry which is preliminary data.</text>
</comment>
<feature type="binding site" evidence="7">
    <location>
        <position position="22"/>
    </location>
    <ligand>
        <name>phosphoenolpyruvate</name>
        <dbReference type="ChEBI" id="CHEBI:58702"/>
    </ligand>
</feature>
<feature type="binding site" evidence="7">
    <location>
        <position position="94"/>
    </location>
    <ligand>
        <name>phosphoenolpyruvate</name>
        <dbReference type="ChEBI" id="CHEBI:58702"/>
    </ligand>
</feature>
<dbReference type="Proteomes" id="UP000220527">
    <property type="component" value="Unassembled WGS sequence"/>
</dbReference>
<dbReference type="PROSITE" id="PS00885">
    <property type="entry name" value="EPSP_SYNTHASE_2"/>
    <property type="match status" value="1"/>
</dbReference>
<dbReference type="EC" id="2.5.1.19" evidence="7"/>
<evidence type="ECO:0000256" key="4">
    <source>
        <dbReference type="ARBA" id="ARBA00022679"/>
    </source>
</evidence>
<dbReference type="PIRSF" id="PIRSF000505">
    <property type="entry name" value="EPSPS"/>
    <property type="match status" value="1"/>
</dbReference>
<dbReference type="EMBL" id="NQWI01000005">
    <property type="protein sequence ID" value="PDW04707.1"/>
    <property type="molecule type" value="Genomic_DNA"/>
</dbReference>
<keyword evidence="4 7" id="KW-0808">Transferase</keyword>
<dbReference type="PANTHER" id="PTHR21090">
    <property type="entry name" value="AROM/DEHYDROQUINATE SYNTHASE"/>
    <property type="match status" value="1"/>
</dbReference>
<feature type="binding site" evidence="7">
    <location>
        <position position="313"/>
    </location>
    <ligand>
        <name>3-phosphoshikimate</name>
        <dbReference type="ChEBI" id="CHEBI:145989"/>
    </ligand>
</feature>
<dbReference type="Gene3D" id="3.65.10.10">
    <property type="entry name" value="Enolpyruvate transferase domain"/>
    <property type="match status" value="2"/>
</dbReference>
<comment type="function">
    <text evidence="7">Catalyzes the transfer of the enolpyruvyl moiety of phosphoenolpyruvate (PEP) to the 5-hydroxyl of shikimate-3-phosphate (S3P) to produce enolpyruvyl shikimate-3-phosphate and inorganic phosphate.</text>
</comment>
<feature type="binding site" evidence="7">
    <location>
        <position position="170"/>
    </location>
    <ligand>
        <name>phosphoenolpyruvate</name>
        <dbReference type="ChEBI" id="CHEBI:58702"/>
    </ligand>
</feature>
<dbReference type="AlphaFoldDB" id="A0A2A6RNT4"/>
<feature type="binding site" evidence="7">
    <location>
        <position position="388"/>
    </location>
    <ligand>
        <name>phosphoenolpyruvate</name>
        <dbReference type="ChEBI" id="CHEBI:58702"/>
    </ligand>
</feature>
<keyword evidence="5 7" id="KW-0057">Aromatic amino acid biosynthesis</keyword>
<dbReference type="RefSeq" id="WP_097642442.1">
    <property type="nucleotide sequence ID" value="NZ_NQWI01000005.1"/>
</dbReference>
<organism evidence="9 10">
    <name type="scientific">Candidatus Viridilinea mediisalina</name>
    <dbReference type="NCBI Taxonomy" id="2024553"/>
    <lineage>
        <taxon>Bacteria</taxon>
        <taxon>Bacillati</taxon>
        <taxon>Chloroflexota</taxon>
        <taxon>Chloroflexia</taxon>
        <taxon>Chloroflexales</taxon>
        <taxon>Chloroflexineae</taxon>
        <taxon>Oscillochloridaceae</taxon>
        <taxon>Candidatus Viridilinea</taxon>
    </lineage>
</organism>
<feature type="binding site" evidence="7">
    <location>
        <position position="27"/>
    </location>
    <ligand>
        <name>3-phosphoshikimate</name>
        <dbReference type="ChEBI" id="CHEBI:145989"/>
    </ligand>
</feature>
<comment type="subcellular location">
    <subcellularLocation>
        <location evidence="7">Cytoplasm</location>
    </subcellularLocation>
</comment>
<evidence type="ECO:0000256" key="2">
    <source>
        <dbReference type="ARBA" id="ARBA00009948"/>
    </source>
</evidence>
<comment type="pathway">
    <text evidence="1 7">Metabolic intermediate biosynthesis; chorismate biosynthesis; chorismate from D-erythrose 4-phosphate and phosphoenolpyruvate: step 6/7.</text>
</comment>
<name>A0A2A6RNT4_9CHLR</name>